<feature type="compositionally biased region" description="Low complexity" evidence="1">
    <location>
        <begin position="1"/>
        <end position="18"/>
    </location>
</feature>
<dbReference type="Proteomes" id="UP001556367">
    <property type="component" value="Unassembled WGS sequence"/>
</dbReference>
<protein>
    <submittedName>
        <fullName evidence="2">Uncharacterized protein</fullName>
    </submittedName>
</protein>
<evidence type="ECO:0000313" key="2">
    <source>
        <dbReference type="EMBL" id="KAL0959542.1"/>
    </source>
</evidence>
<feature type="region of interest" description="Disordered" evidence="1">
    <location>
        <begin position="1"/>
        <end position="24"/>
    </location>
</feature>
<gene>
    <name evidence="2" type="ORF">HGRIS_011256</name>
</gene>
<sequence length="133" mass="14448">MLTNGQQTSRSSSGTQTTWKNPGSLTRLPWLKDVPISNNHLRYPNLRESDLKLISPQPSRLAGRKTIEISGYPMSWAEGGGAGSSLTAPHMPPAAVIMEELILSVLGKEGSRTQKVVAGDDTADLYLERKQFG</sequence>
<comment type="caution">
    <text evidence="2">The sequence shown here is derived from an EMBL/GenBank/DDBJ whole genome shotgun (WGS) entry which is preliminary data.</text>
</comment>
<evidence type="ECO:0000313" key="3">
    <source>
        <dbReference type="Proteomes" id="UP001556367"/>
    </source>
</evidence>
<dbReference type="EMBL" id="JASNQZ010000002">
    <property type="protein sequence ID" value="KAL0959542.1"/>
    <property type="molecule type" value="Genomic_DNA"/>
</dbReference>
<accession>A0ABR3JVH4</accession>
<keyword evidence="3" id="KW-1185">Reference proteome</keyword>
<reference evidence="3" key="1">
    <citation type="submission" date="2024-06" db="EMBL/GenBank/DDBJ databases">
        <title>Multi-omics analyses provide insights into the biosynthesis of the anticancer antibiotic pleurotin in Hohenbuehelia grisea.</title>
        <authorList>
            <person name="Weaver J.A."/>
            <person name="Alberti F."/>
        </authorList>
    </citation>
    <scope>NUCLEOTIDE SEQUENCE [LARGE SCALE GENOMIC DNA]</scope>
    <source>
        <strain evidence="3">T-177</strain>
    </source>
</reference>
<organism evidence="2 3">
    <name type="scientific">Hohenbuehelia grisea</name>
    <dbReference type="NCBI Taxonomy" id="104357"/>
    <lineage>
        <taxon>Eukaryota</taxon>
        <taxon>Fungi</taxon>
        <taxon>Dikarya</taxon>
        <taxon>Basidiomycota</taxon>
        <taxon>Agaricomycotina</taxon>
        <taxon>Agaricomycetes</taxon>
        <taxon>Agaricomycetidae</taxon>
        <taxon>Agaricales</taxon>
        <taxon>Pleurotineae</taxon>
        <taxon>Pleurotaceae</taxon>
        <taxon>Hohenbuehelia</taxon>
    </lineage>
</organism>
<proteinExistence type="predicted"/>
<evidence type="ECO:0000256" key="1">
    <source>
        <dbReference type="SAM" id="MobiDB-lite"/>
    </source>
</evidence>
<name>A0ABR3JVH4_9AGAR</name>